<dbReference type="Proteomes" id="UP001189429">
    <property type="component" value="Unassembled WGS sequence"/>
</dbReference>
<keyword evidence="6" id="KW-0175">Coiled coil</keyword>
<keyword evidence="4" id="KW-0653">Protein transport</keyword>
<keyword evidence="5" id="KW-0333">Golgi apparatus</keyword>
<evidence type="ECO:0000259" key="8">
    <source>
        <dbReference type="Pfam" id="PF07928"/>
    </source>
</evidence>
<name>A0ABN9VGM3_9DINO</name>
<reference evidence="9" key="1">
    <citation type="submission" date="2023-10" db="EMBL/GenBank/DDBJ databases">
        <authorList>
            <person name="Chen Y."/>
            <person name="Shah S."/>
            <person name="Dougan E. K."/>
            <person name="Thang M."/>
            <person name="Chan C."/>
        </authorList>
    </citation>
    <scope>NUCLEOTIDE SEQUENCE [LARGE SCALE GENOMIC DNA]</scope>
</reference>
<gene>
    <name evidence="9" type="ORF">PCOR1329_LOCUS57279</name>
</gene>
<proteinExistence type="inferred from homology"/>
<evidence type="ECO:0000256" key="4">
    <source>
        <dbReference type="ARBA" id="ARBA00022927"/>
    </source>
</evidence>
<keyword evidence="10" id="KW-1185">Reference proteome</keyword>
<evidence type="ECO:0000313" key="9">
    <source>
        <dbReference type="EMBL" id="CAK0871440.1"/>
    </source>
</evidence>
<comment type="similarity">
    <text evidence="2">Belongs to the VPS54 family.</text>
</comment>
<evidence type="ECO:0000256" key="6">
    <source>
        <dbReference type="ARBA" id="ARBA00023054"/>
    </source>
</evidence>
<comment type="subcellular location">
    <subcellularLocation>
        <location evidence="1">Golgi apparatus</location>
        <location evidence="1">trans-Golgi network</location>
    </subcellularLocation>
</comment>
<dbReference type="EMBL" id="CAUYUJ010017071">
    <property type="protein sequence ID" value="CAK0871440.1"/>
    <property type="molecule type" value="Genomic_DNA"/>
</dbReference>
<feature type="region of interest" description="Disordered" evidence="7">
    <location>
        <begin position="761"/>
        <end position="785"/>
    </location>
</feature>
<evidence type="ECO:0000256" key="7">
    <source>
        <dbReference type="SAM" id="MobiDB-lite"/>
    </source>
</evidence>
<comment type="caution">
    <text evidence="9">The sequence shown here is derived from an EMBL/GenBank/DDBJ whole genome shotgun (WGS) entry which is preliminary data.</text>
</comment>
<protein>
    <recommendedName>
        <fullName evidence="8">Vacuolar protein sorting-associated protein 54 C-terminal domain-containing protein</fullName>
    </recommendedName>
</protein>
<dbReference type="InterPro" id="IPR039745">
    <property type="entry name" value="Vps54"/>
</dbReference>
<organism evidence="9 10">
    <name type="scientific">Prorocentrum cordatum</name>
    <dbReference type="NCBI Taxonomy" id="2364126"/>
    <lineage>
        <taxon>Eukaryota</taxon>
        <taxon>Sar</taxon>
        <taxon>Alveolata</taxon>
        <taxon>Dinophyceae</taxon>
        <taxon>Prorocentrales</taxon>
        <taxon>Prorocentraceae</taxon>
        <taxon>Prorocentrum</taxon>
    </lineage>
</organism>
<dbReference type="Pfam" id="PF07928">
    <property type="entry name" value="Vps54"/>
    <property type="match status" value="1"/>
</dbReference>
<evidence type="ECO:0000256" key="3">
    <source>
        <dbReference type="ARBA" id="ARBA00022448"/>
    </source>
</evidence>
<keyword evidence="3" id="KW-0813">Transport</keyword>
<accession>A0ABN9VGM3</accession>
<evidence type="ECO:0000256" key="1">
    <source>
        <dbReference type="ARBA" id="ARBA00004601"/>
    </source>
</evidence>
<dbReference type="InterPro" id="IPR012501">
    <property type="entry name" value="Vps54_C"/>
</dbReference>
<feature type="domain" description="Vacuolar protein sorting-associated protein 54 C-terminal" evidence="8">
    <location>
        <begin position="613"/>
        <end position="747"/>
    </location>
</feature>
<evidence type="ECO:0000256" key="2">
    <source>
        <dbReference type="ARBA" id="ARBA00009150"/>
    </source>
</evidence>
<dbReference type="PANTHER" id="PTHR12965:SF0">
    <property type="entry name" value="VACUOLAR PROTEIN SORTING-ASSOCIATED PROTEIN 54"/>
    <property type="match status" value="1"/>
</dbReference>
<dbReference type="PANTHER" id="PTHR12965">
    <property type="entry name" value="VACUOLAR PROTEIN SORTING 54"/>
    <property type="match status" value="1"/>
</dbReference>
<evidence type="ECO:0000256" key="5">
    <source>
        <dbReference type="ARBA" id="ARBA00023034"/>
    </source>
</evidence>
<evidence type="ECO:0000313" key="10">
    <source>
        <dbReference type="Proteomes" id="UP001189429"/>
    </source>
</evidence>
<sequence length="915" mass="97232">MCDPAAPGGGARAHWGAVLEELQSRQSISAVVNALAAPSGLGLEEALELWAESERAALDAVPEVYLGPVPEVGDFESYLESFEKEWGVYHKYNGGPSLRRRQAEGAECPAGEALCPSVPSEYFKTSFKLAGHRLFHDLRATIELHEERSDELHGHLDDVEGVLLVAVRRAYREGFFGEASKDGGALAGDVAEAMGAVKGVRARLQSLRDGQLRHSRAAERLVRRRARVTEVLRLVGKLTAVDDLEQETELLLGRRDYSGAFALLERHSADLGELGGVAGAQACHVRLGRLGKTVDLAAHADFVERFSAAVLGAGAARAPGAEAGELSRLCACLRQRGALAPLVARTLRDKLFADLRAFLRTQARQALADGLAPAQRSGADSTADISAALAAMSHTRFLGFWGDVLRACMDAVGRFGECALLVAREGGASNELATLLGEFADTLLEKAGVFLVARQAPHQALEPPEWQELTSLTADALGAVAAQQGTSEEQLLDFGEPQGRVLGDAAGRAQAPQQPGQGTAGLAREPAGARLRGVLDAQARLVAQAFHRRCVAEVTSGLQRDRWERADVPPDAQRALDSLLSHARAAGGAGAGAELVEEPGRFLRAGACWFPATPALLAFLRLLATCVSLSREWGWSAADAVWGMHRLLEHFNQLARTLVLGGQAVHMGALKKINATHLALCFQVLSLLEQVLPRLPELLQASLEARGDPSAARAHFDLAAASSGLAAGYADHCAALLEKLSGLLRERCEFHVQAWLGSTHPEAPELQRESTGIDAGPAAASTPHPAAEGLAKDVAAMFGLLAKTLGAEAVQRVFARAFADVAAGVEQRLACGGLGAPPRMYGGGPGHSLGDRLLADVAYLHDQFARLDCISAAVLHLLSDLVRHIQVKLPAGDPLRRPHRPLLDALRRAGRLPQQ</sequence>